<keyword evidence="2" id="KW-1185">Reference proteome</keyword>
<dbReference type="KEGG" id="cmar:IMCC12053_1342"/>
<organism evidence="1 2">
    <name type="scientific">Celeribacter marinus</name>
    <dbReference type="NCBI Taxonomy" id="1397108"/>
    <lineage>
        <taxon>Bacteria</taxon>
        <taxon>Pseudomonadati</taxon>
        <taxon>Pseudomonadota</taxon>
        <taxon>Alphaproteobacteria</taxon>
        <taxon>Rhodobacterales</taxon>
        <taxon>Roseobacteraceae</taxon>
        <taxon>Celeribacter</taxon>
    </lineage>
</organism>
<protein>
    <submittedName>
        <fullName evidence="1">Uncharacterized protein</fullName>
    </submittedName>
</protein>
<dbReference type="OrthoDB" id="199424at2"/>
<dbReference type="PATRIC" id="fig|1397108.4.peg.1374"/>
<name>A0A0N9ZP53_9RHOB</name>
<evidence type="ECO:0000313" key="1">
    <source>
        <dbReference type="EMBL" id="ALI55290.1"/>
    </source>
</evidence>
<sequence length="171" mass="18818">MTNGWDDILRSGERIVWQGQPVPSQSMSKHEIITMIAGLGFALSAVLWMISAYKTGGFWPFGLIHMAVGLIVGFGPKWLGMYARRNTWFSLSTSRAFFAMRIPLAGPSLNAIDLTPHTGIDFDGDDPGTIRFRAKTVSLTGNQTLTTPQFDTIPDARAVFSLIRDIQRGIA</sequence>
<dbReference type="AlphaFoldDB" id="A0A0N9ZP53"/>
<proteinExistence type="predicted"/>
<dbReference type="Proteomes" id="UP000064920">
    <property type="component" value="Chromosome"/>
</dbReference>
<dbReference type="STRING" id="1397108.IMCC12053_1342"/>
<reference evidence="2" key="1">
    <citation type="submission" date="2015-05" db="EMBL/GenBank/DDBJ databases">
        <authorList>
            <person name="Oh H.-M."/>
            <person name="Yang J.-A."/>
            <person name="Cho J.-C."/>
            <person name="Kang I."/>
        </authorList>
    </citation>
    <scope>NUCLEOTIDE SEQUENCE [LARGE SCALE GENOMIC DNA]</scope>
    <source>
        <strain evidence="2">IMCC 12053</strain>
    </source>
</reference>
<dbReference type="EMBL" id="CP012023">
    <property type="protein sequence ID" value="ALI55290.1"/>
    <property type="molecule type" value="Genomic_DNA"/>
</dbReference>
<evidence type="ECO:0000313" key="2">
    <source>
        <dbReference type="Proteomes" id="UP000064920"/>
    </source>
</evidence>
<dbReference type="RefSeq" id="WP_062216956.1">
    <property type="nucleotide sequence ID" value="NZ_CP012023.1"/>
</dbReference>
<accession>A0A0N9ZP53</accession>
<gene>
    <name evidence="1" type="ORF">IMCC12053_1342</name>
</gene>